<feature type="transmembrane region" description="Helical" evidence="1">
    <location>
        <begin position="262"/>
        <end position="282"/>
    </location>
</feature>
<protein>
    <submittedName>
        <fullName evidence="2">MFS transporter</fullName>
    </submittedName>
</protein>
<reference evidence="2 3" key="1">
    <citation type="submission" date="2013-10" db="EMBL/GenBank/DDBJ databases">
        <title>Salinisphaera halophila YIM 95161 Genome Sequencing.</title>
        <authorList>
            <person name="Lai Q."/>
            <person name="Li C."/>
            <person name="Shao Z."/>
        </authorList>
    </citation>
    <scope>NUCLEOTIDE SEQUENCE [LARGE SCALE GENOMIC DNA]</scope>
    <source>
        <strain evidence="2 3">YIM 95161</strain>
    </source>
</reference>
<evidence type="ECO:0000313" key="2">
    <source>
        <dbReference type="EMBL" id="ROO31727.1"/>
    </source>
</evidence>
<dbReference type="EMBL" id="AYKF01000069">
    <property type="protein sequence ID" value="ROO31727.1"/>
    <property type="molecule type" value="Genomic_DNA"/>
</dbReference>
<dbReference type="RefSeq" id="WP_123590553.1">
    <property type="nucleotide sequence ID" value="NZ_AYKF01000069.1"/>
</dbReference>
<feature type="transmembrane region" description="Helical" evidence="1">
    <location>
        <begin position="140"/>
        <end position="159"/>
    </location>
</feature>
<evidence type="ECO:0000313" key="3">
    <source>
        <dbReference type="Proteomes" id="UP000285123"/>
    </source>
</evidence>
<dbReference type="InterPro" id="IPR036259">
    <property type="entry name" value="MFS_trans_sf"/>
</dbReference>
<feature type="transmembrane region" description="Helical" evidence="1">
    <location>
        <begin position="294"/>
        <end position="315"/>
    </location>
</feature>
<feature type="transmembrane region" description="Helical" evidence="1">
    <location>
        <begin position="179"/>
        <end position="202"/>
    </location>
</feature>
<dbReference type="InterPro" id="IPR052528">
    <property type="entry name" value="Sugar_transport-like"/>
</dbReference>
<feature type="transmembrane region" description="Helical" evidence="1">
    <location>
        <begin position="68"/>
        <end position="89"/>
    </location>
</feature>
<gene>
    <name evidence="2" type="ORF">SAHL_06280</name>
</gene>
<keyword evidence="1" id="KW-1133">Transmembrane helix</keyword>
<keyword evidence="1" id="KW-0472">Membrane</keyword>
<dbReference type="SUPFAM" id="SSF103473">
    <property type="entry name" value="MFS general substrate transporter"/>
    <property type="match status" value="1"/>
</dbReference>
<evidence type="ECO:0000256" key="1">
    <source>
        <dbReference type="SAM" id="Phobius"/>
    </source>
</evidence>
<accession>A0A423Q0F6</accession>
<organism evidence="2 3">
    <name type="scientific">Salinisphaera orenii YIM 95161</name>
    <dbReference type="NCBI Taxonomy" id="1051139"/>
    <lineage>
        <taxon>Bacteria</taxon>
        <taxon>Pseudomonadati</taxon>
        <taxon>Pseudomonadota</taxon>
        <taxon>Gammaproteobacteria</taxon>
        <taxon>Salinisphaerales</taxon>
        <taxon>Salinisphaeraceae</taxon>
        <taxon>Salinisphaera</taxon>
    </lineage>
</organism>
<name>A0A423Q0F6_9GAMM</name>
<feature type="transmembrane region" description="Helical" evidence="1">
    <location>
        <begin position="114"/>
        <end position="134"/>
    </location>
</feature>
<dbReference type="Gene3D" id="1.20.1250.20">
    <property type="entry name" value="MFS general substrate transporter like domains"/>
    <property type="match status" value="1"/>
</dbReference>
<dbReference type="PANTHER" id="PTHR23526">
    <property type="entry name" value="INTEGRAL MEMBRANE TRANSPORT PROTEIN-RELATED"/>
    <property type="match status" value="1"/>
</dbReference>
<proteinExistence type="predicted"/>
<dbReference type="AlphaFoldDB" id="A0A423Q0F6"/>
<feature type="transmembrane region" description="Helical" evidence="1">
    <location>
        <begin position="208"/>
        <end position="232"/>
    </location>
</feature>
<feature type="transmembrane region" description="Helical" evidence="1">
    <location>
        <begin position="355"/>
        <end position="372"/>
    </location>
</feature>
<sequence length="444" mass="44534">MSPTDSAPRPADGPVRDLYDLVTGDENARVCRDISDAACREQPANFFIHLVALVANKAGDLIASPKLVLPWLLGAIGAPVAMIGLLVPIREALALLPQLAVAGWMRARPRRKGFWVAGAAIQGTAVLAMIAAALLWSGALGGGVILLLLAVFALGRGVCSVSYKDVQGKTIAKTRRGTLSGYAASAAGAIAVGLGVGLWLLADGGPGLVPILLLLGVAGVAWLLAAAVFAGLREHPGATEGGGNALATAWQSLSLFRDKPGFARFVAVRGLLIATALAAPYYAELARASGGDAIGNLAVLLALSGLASLVASPFWGRFSDRSSKSVLMVTGALAAALNLGVALCALFGAGEALGVWPFALGYFLLAGLHAGVRLGRKTYLTDLGSADDRARLTALANTSIGVILLAGGGLIAAIGTAGAAIAVAALAVPALAGAVLAAGLPATT</sequence>
<dbReference type="PANTHER" id="PTHR23526:SF2">
    <property type="entry name" value="MAJOR FACILITATOR SUPERFAMILY (MFS) PROFILE DOMAIN-CONTAINING PROTEIN"/>
    <property type="match status" value="1"/>
</dbReference>
<keyword evidence="1" id="KW-0812">Transmembrane</keyword>
<feature type="transmembrane region" description="Helical" evidence="1">
    <location>
        <begin position="420"/>
        <end position="440"/>
    </location>
</feature>
<feature type="transmembrane region" description="Helical" evidence="1">
    <location>
        <begin position="327"/>
        <end position="349"/>
    </location>
</feature>
<dbReference type="OrthoDB" id="1117124at2"/>
<comment type="caution">
    <text evidence="2">The sequence shown here is derived from an EMBL/GenBank/DDBJ whole genome shotgun (WGS) entry which is preliminary data.</text>
</comment>
<feature type="transmembrane region" description="Helical" evidence="1">
    <location>
        <begin position="392"/>
        <end position="414"/>
    </location>
</feature>
<dbReference type="Proteomes" id="UP000285123">
    <property type="component" value="Unassembled WGS sequence"/>
</dbReference>